<organism evidence="2">
    <name type="scientific">Alexandrium catenella</name>
    <name type="common">Red tide dinoflagellate</name>
    <name type="synonym">Gonyaulax catenella</name>
    <dbReference type="NCBI Taxonomy" id="2925"/>
    <lineage>
        <taxon>Eukaryota</taxon>
        <taxon>Sar</taxon>
        <taxon>Alveolata</taxon>
        <taxon>Dinophyceae</taxon>
        <taxon>Gonyaulacales</taxon>
        <taxon>Pyrocystaceae</taxon>
        <taxon>Alexandrium</taxon>
    </lineage>
</organism>
<evidence type="ECO:0000256" key="1">
    <source>
        <dbReference type="SAM" id="MobiDB-lite"/>
    </source>
</evidence>
<dbReference type="EMBL" id="HBGE01067313">
    <property type="protein sequence ID" value="CAD9163623.1"/>
    <property type="molecule type" value="Transcribed_RNA"/>
</dbReference>
<feature type="region of interest" description="Disordered" evidence="1">
    <location>
        <begin position="26"/>
        <end position="46"/>
    </location>
</feature>
<dbReference type="AlphaFoldDB" id="A0A7S1WE90"/>
<evidence type="ECO:0000313" key="2">
    <source>
        <dbReference type="EMBL" id="CAD9163623.1"/>
    </source>
</evidence>
<accession>A0A7S1WE90</accession>
<proteinExistence type="predicted"/>
<name>A0A7S1WE90_ALECA</name>
<feature type="compositionally biased region" description="Low complexity" evidence="1">
    <location>
        <begin position="27"/>
        <end position="37"/>
    </location>
</feature>
<protein>
    <submittedName>
        <fullName evidence="2">Uncharacterized protein</fullName>
    </submittedName>
</protein>
<reference evidence="2" key="1">
    <citation type="submission" date="2021-01" db="EMBL/GenBank/DDBJ databases">
        <authorList>
            <person name="Corre E."/>
            <person name="Pelletier E."/>
            <person name="Niang G."/>
            <person name="Scheremetjew M."/>
            <person name="Finn R."/>
            <person name="Kale V."/>
            <person name="Holt S."/>
            <person name="Cochrane G."/>
            <person name="Meng A."/>
            <person name="Brown T."/>
            <person name="Cohen L."/>
        </authorList>
    </citation>
    <scope>NUCLEOTIDE SEQUENCE</scope>
    <source>
        <strain evidence="2">OF101</strain>
    </source>
</reference>
<sequence length="168" mass="18086">MCREIVSYTTVAWPSSLAVKALPARLSPSSSSCSSASKLTRGARRRQVQRLRKKLGACEFDRALPAGPFEAWPSVSETAPAGDEVPVPTLLIDELELPSMSLSSHELELPSGPLEKTVPVCAIQEGAKIEESFEVEFRDAFVVAAVPCETTQDAGAEVAADIRIHYSE</sequence>
<gene>
    <name evidence="2" type="ORF">ACAT0790_LOCUS40388</name>
</gene>